<accession>A0A4R1GPC5</accession>
<evidence type="ECO:0000313" key="3">
    <source>
        <dbReference type="Proteomes" id="UP000295777"/>
    </source>
</evidence>
<dbReference type="Proteomes" id="UP000295777">
    <property type="component" value="Unassembled WGS sequence"/>
</dbReference>
<dbReference type="Gene3D" id="1.10.4030.10">
    <property type="entry name" value="Porin chaperone SurA, peptide-binding domain"/>
    <property type="match status" value="1"/>
</dbReference>
<dbReference type="RefSeq" id="WP_132524736.1">
    <property type="nucleotide sequence ID" value="NZ_SMFV01000001.1"/>
</dbReference>
<dbReference type="InterPro" id="IPR027304">
    <property type="entry name" value="Trigger_fact/SurA_dom_sf"/>
</dbReference>
<dbReference type="AlphaFoldDB" id="A0A4R1GPC5"/>
<dbReference type="InterPro" id="IPR050245">
    <property type="entry name" value="PrsA_foldase"/>
</dbReference>
<evidence type="ECO:0000313" key="2">
    <source>
        <dbReference type="EMBL" id="TCK06312.1"/>
    </source>
</evidence>
<keyword evidence="2" id="KW-0413">Isomerase</keyword>
<sequence length="399" mass="45960">MKKFLTATLALSLLFGCSEESSKTCTPDTPLAKVGDRVITVSYYEKVENALPAGSVKRFHSGKKLLDEIVERHLILLDSLEKGIFENPEIKEKVERYRIKRLAYRFLNSKVGDYSVSDREVEEFIKKRYAGKEVTPELKRKVKVNLEAKKFVQKRQEILNRISSEVRFVDDRPTSPEDVIAVYKGEKIRFSDVKSLLGKKPSPEKLKKAVLEYVLYKRALKEGLDKNGDFLSSYNRFLASLAVKEFKKRVLSSVKVTDEEIKNYYEKHKGLFKRPPEAEVVIYEFRSKEDAERALSKGSLKGGRVWKVTAADADCNPVSTLVFKEKKDRGIIPLPDGRALLVVVKRRLPARELLYGDAYQLIKEKLTLEKAERLYKQEIEKLKEKFGVKYYKENLVCIS</sequence>
<dbReference type="InterPro" id="IPR000297">
    <property type="entry name" value="PPIase_PpiC"/>
</dbReference>
<proteinExistence type="predicted"/>
<gene>
    <name evidence="2" type="ORF">CLV27_0113</name>
</gene>
<name>A0A4R1GPC5_9BACT</name>
<evidence type="ECO:0000259" key="1">
    <source>
        <dbReference type="Pfam" id="PF13145"/>
    </source>
</evidence>
<dbReference type="OrthoDB" id="9028at2"/>
<dbReference type="SUPFAM" id="SSF109998">
    <property type="entry name" value="Triger factor/SurA peptide-binding domain-like"/>
    <property type="match status" value="1"/>
</dbReference>
<reference evidence="2 3" key="1">
    <citation type="submission" date="2019-03" db="EMBL/GenBank/DDBJ databases">
        <title>Genomic Encyclopedia of Archaeal and Bacterial Type Strains, Phase II (KMG-II): from individual species to whole genera.</title>
        <authorList>
            <person name="Goeker M."/>
        </authorList>
    </citation>
    <scope>NUCLEOTIDE SEQUENCE [LARGE SCALE GENOMIC DNA]</scope>
    <source>
        <strain evidence="2 3">DSM 24425</strain>
    </source>
</reference>
<dbReference type="Gene3D" id="3.10.50.40">
    <property type="match status" value="1"/>
</dbReference>
<dbReference type="EMBL" id="SMFV01000001">
    <property type="protein sequence ID" value="TCK06312.1"/>
    <property type="molecule type" value="Genomic_DNA"/>
</dbReference>
<protein>
    <submittedName>
        <fullName evidence="2">Parvulin-like peptidyl-prolyl cis-trans isomerase protein</fullName>
    </submittedName>
</protein>
<dbReference type="PANTHER" id="PTHR47245">
    <property type="entry name" value="PEPTIDYLPROLYL ISOMERASE"/>
    <property type="match status" value="1"/>
</dbReference>
<comment type="caution">
    <text evidence="2">The sequence shown here is derived from an EMBL/GenBank/DDBJ whole genome shotgun (WGS) entry which is preliminary data.</text>
</comment>
<dbReference type="Pfam" id="PF13145">
    <property type="entry name" value="Rotamase_2"/>
    <property type="match status" value="1"/>
</dbReference>
<organism evidence="2 3">
    <name type="scientific">Phorcysia thermohydrogeniphila</name>
    <dbReference type="NCBI Taxonomy" id="936138"/>
    <lineage>
        <taxon>Bacteria</taxon>
        <taxon>Pseudomonadati</taxon>
        <taxon>Aquificota</taxon>
        <taxon>Aquificia</taxon>
        <taxon>Desulfurobacteriales</taxon>
        <taxon>Desulfurobacteriaceae</taxon>
        <taxon>Phorcysia</taxon>
    </lineage>
</organism>
<dbReference type="GO" id="GO:0003755">
    <property type="term" value="F:peptidyl-prolyl cis-trans isomerase activity"/>
    <property type="evidence" value="ECO:0007669"/>
    <property type="project" value="InterPro"/>
</dbReference>
<keyword evidence="3" id="KW-1185">Reference proteome</keyword>
<dbReference type="PANTHER" id="PTHR47245:SF2">
    <property type="entry name" value="PEPTIDYL-PROLYL CIS-TRANS ISOMERASE HP_0175-RELATED"/>
    <property type="match status" value="1"/>
</dbReference>
<feature type="domain" description="PpiC" evidence="1">
    <location>
        <begin position="256"/>
        <end position="309"/>
    </location>
</feature>
<dbReference type="InterPro" id="IPR046357">
    <property type="entry name" value="PPIase_dom_sf"/>
</dbReference>
<dbReference type="PROSITE" id="PS51257">
    <property type="entry name" value="PROKAR_LIPOPROTEIN"/>
    <property type="match status" value="1"/>
</dbReference>